<evidence type="ECO:0000256" key="2">
    <source>
        <dbReference type="ARBA" id="ARBA00023015"/>
    </source>
</evidence>
<keyword evidence="3" id="KW-0238">DNA-binding</keyword>
<organism evidence="6">
    <name type="scientific">Magallana gigas</name>
    <name type="common">Pacific oyster</name>
    <name type="synonym">Crassostrea gigas</name>
    <dbReference type="NCBI Taxonomy" id="29159"/>
    <lineage>
        <taxon>Eukaryota</taxon>
        <taxon>Metazoa</taxon>
        <taxon>Spiralia</taxon>
        <taxon>Lophotrochozoa</taxon>
        <taxon>Mollusca</taxon>
        <taxon>Bivalvia</taxon>
        <taxon>Autobranchia</taxon>
        <taxon>Pteriomorphia</taxon>
        <taxon>Ostreida</taxon>
        <taxon>Ostreoidea</taxon>
        <taxon>Ostreidae</taxon>
        <taxon>Magallana</taxon>
    </lineage>
</organism>
<dbReference type="SUPFAM" id="SSF47095">
    <property type="entry name" value="HMG-box"/>
    <property type="match status" value="1"/>
</dbReference>
<dbReference type="InParanoid" id="K1Q9E3"/>
<reference evidence="6" key="1">
    <citation type="journal article" date="2012" name="Nature">
        <title>The oyster genome reveals stress adaptation and complexity of shell formation.</title>
        <authorList>
            <person name="Zhang G."/>
            <person name="Fang X."/>
            <person name="Guo X."/>
            <person name="Li L."/>
            <person name="Luo R."/>
            <person name="Xu F."/>
            <person name="Yang P."/>
            <person name="Zhang L."/>
            <person name="Wang X."/>
            <person name="Qi H."/>
            <person name="Xiong Z."/>
            <person name="Que H."/>
            <person name="Xie Y."/>
            <person name="Holland P.W."/>
            <person name="Paps J."/>
            <person name="Zhu Y."/>
            <person name="Wu F."/>
            <person name="Chen Y."/>
            <person name="Wang J."/>
            <person name="Peng C."/>
            <person name="Meng J."/>
            <person name="Yang L."/>
            <person name="Liu J."/>
            <person name="Wen B."/>
            <person name="Zhang N."/>
            <person name="Huang Z."/>
            <person name="Zhu Q."/>
            <person name="Feng Y."/>
            <person name="Mount A."/>
            <person name="Hedgecock D."/>
            <person name="Xu Z."/>
            <person name="Liu Y."/>
            <person name="Domazet-Loso T."/>
            <person name="Du Y."/>
            <person name="Sun X."/>
            <person name="Zhang S."/>
            <person name="Liu B."/>
            <person name="Cheng P."/>
            <person name="Jiang X."/>
            <person name="Li J."/>
            <person name="Fan D."/>
            <person name="Wang W."/>
            <person name="Fu W."/>
            <person name="Wang T."/>
            <person name="Wang B."/>
            <person name="Zhang J."/>
            <person name="Peng Z."/>
            <person name="Li Y."/>
            <person name="Li N."/>
            <person name="Wang J."/>
            <person name="Chen M."/>
            <person name="He Y."/>
            <person name="Tan F."/>
            <person name="Song X."/>
            <person name="Zheng Q."/>
            <person name="Huang R."/>
            <person name="Yang H."/>
            <person name="Du X."/>
            <person name="Chen L."/>
            <person name="Yang M."/>
            <person name="Gaffney P.M."/>
            <person name="Wang S."/>
            <person name="Luo L."/>
            <person name="She Z."/>
            <person name="Ming Y."/>
            <person name="Huang W."/>
            <person name="Zhang S."/>
            <person name="Huang B."/>
            <person name="Zhang Y."/>
            <person name="Qu T."/>
            <person name="Ni P."/>
            <person name="Miao G."/>
            <person name="Wang J."/>
            <person name="Wang Q."/>
            <person name="Steinberg C.E."/>
            <person name="Wang H."/>
            <person name="Li N."/>
            <person name="Qian L."/>
            <person name="Zhang G."/>
            <person name="Li Y."/>
            <person name="Yang H."/>
            <person name="Liu X."/>
            <person name="Wang J."/>
            <person name="Yin Y."/>
            <person name="Wang J."/>
        </authorList>
    </citation>
    <scope>NUCLEOTIDE SEQUENCE [LARGE SCALE GENOMIC DNA]</scope>
    <source>
        <strain evidence="6">05x7-T-G4-1.051#20</strain>
    </source>
</reference>
<keyword evidence="5" id="KW-0539">Nucleus</keyword>
<protein>
    <submittedName>
        <fullName evidence="6">HMG box transcription factor BBX</fullName>
    </submittedName>
</protein>
<evidence type="ECO:0000256" key="5">
    <source>
        <dbReference type="ARBA" id="ARBA00023242"/>
    </source>
</evidence>
<dbReference type="GO" id="GO:0005634">
    <property type="term" value="C:nucleus"/>
    <property type="evidence" value="ECO:0007669"/>
    <property type="project" value="UniProtKB-UniRule"/>
</dbReference>
<dbReference type="GO" id="GO:0000977">
    <property type="term" value="F:RNA polymerase II transcription regulatory region sequence-specific DNA binding"/>
    <property type="evidence" value="ECO:0007669"/>
    <property type="project" value="TreeGrafter"/>
</dbReference>
<dbReference type="PROSITE" id="PS50118">
    <property type="entry name" value="HMG_BOX_2"/>
    <property type="match status" value="1"/>
</dbReference>
<dbReference type="Gene3D" id="1.10.30.10">
    <property type="entry name" value="High mobility group box domain"/>
    <property type="match status" value="1"/>
</dbReference>
<dbReference type="InterPro" id="IPR036910">
    <property type="entry name" value="HMG_box_dom_sf"/>
</dbReference>
<evidence type="ECO:0000256" key="4">
    <source>
        <dbReference type="ARBA" id="ARBA00023163"/>
    </source>
</evidence>
<evidence type="ECO:0000313" key="6">
    <source>
        <dbReference type="EMBL" id="EKC27954.1"/>
    </source>
</evidence>
<dbReference type="InterPro" id="IPR009071">
    <property type="entry name" value="HMG_box_dom"/>
</dbReference>
<dbReference type="PANTHER" id="PTHR13059:SF10">
    <property type="entry name" value="HMG BOX TRANSCRIPTION FACTOR BBX"/>
    <property type="match status" value="1"/>
</dbReference>
<dbReference type="PANTHER" id="PTHR13059">
    <property type="entry name" value="HMG-BOX TRANSCRIPTION FACTOR BBX"/>
    <property type="match status" value="1"/>
</dbReference>
<evidence type="ECO:0000256" key="3">
    <source>
        <dbReference type="ARBA" id="ARBA00023125"/>
    </source>
</evidence>
<name>K1Q9E3_MAGGI</name>
<proteinExistence type="predicted"/>
<dbReference type="EMBL" id="JH817703">
    <property type="protein sequence ID" value="EKC27954.1"/>
    <property type="molecule type" value="Genomic_DNA"/>
</dbReference>
<gene>
    <name evidence="6" type="ORF">CGI_10018417</name>
</gene>
<dbReference type="AlphaFoldDB" id="K1Q9E3"/>
<evidence type="ECO:0000256" key="1">
    <source>
        <dbReference type="ARBA" id="ARBA00022553"/>
    </source>
</evidence>
<dbReference type="SMART" id="SM00398">
    <property type="entry name" value="HMG"/>
    <property type="match status" value="1"/>
</dbReference>
<dbReference type="Pfam" id="PF00505">
    <property type="entry name" value="HMG_box"/>
    <property type="match status" value="1"/>
</dbReference>
<dbReference type="InterPro" id="IPR049523">
    <property type="entry name" value="BBX_HMG-box"/>
</dbReference>
<dbReference type="CDD" id="cd21989">
    <property type="entry name" value="HMG-box_HBP2"/>
    <property type="match status" value="1"/>
</dbReference>
<keyword evidence="4" id="KW-0804">Transcription</keyword>
<sequence>MDPADPDKKEVRRPMNAFLIFCKRHRSMVREKNPNLDNRNVTRILGDLWANLKEDEKMQYTDLAKQYKDAFMKANPDYKWHNPEKGMHPTGLLPRSPTKEGLDFTRADQTITPGKLAGKFVC</sequence>
<accession>K1Q9E3</accession>
<keyword evidence="1" id="KW-0597">Phosphoprotein</keyword>
<dbReference type="InterPro" id="IPR052412">
    <property type="entry name" value="CC-Dev_Transcription_Reg"/>
</dbReference>
<dbReference type="HOGENOM" id="CLU_2028906_0_0_1"/>
<keyword evidence="2" id="KW-0805">Transcription regulation</keyword>
<dbReference type="GO" id="GO:0000981">
    <property type="term" value="F:DNA-binding transcription factor activity, RNA polymerase II-specific"/>
    <property type="evidence" value="ECO:0007669"/>
    <property type="project" value="TreeGrafter"/>
</dbReference>